<keyword evidence="8" id="KW-1185">Reference proteome</keyword>
<evidence type="ECO:0000256" key="1">
    <source>
        <dbReference type="ARBA" id="ARBA00004141"/>
    </source>
</evidence>
<dbReference type="PANTHER" id="PTHR43021">
    <property type="entry name" value="NA(+)/H(+) ANTIPORTER-RELATED"/>
    <property type="match status" value="1"/>
</dbReference>
<feature type="transmembrane region" description="Helical" evidence="5">
    <location>
        <begin position="6"/>
        <end position="22"/>
    </location>
</feature>
<dbReference type="Pfam" id="PF00999">
    <property type="entry name" value="Na_H_Exchanger"/>
    <property type="match status" value="1"/>
</dbReference>
<organism evidence="7 8">
    <name type="scientific">Sulfurimonas xiamenensis</name>
    <dbReference type="NCBI Taxonomy" id="2590021"/>
    <lineage>
        <taxon>Bacteria</taxon>
        <taxon>Pseudomonadati</taxon>
        <taxon>Campylobacterota</taxon>
        <taxon>Epsilonproteobacteria</taxon>
        <taxon>Campylobacterales</taxon>
        <taxon>Sulfurimonadaceae</taxon>
        <taxon>Sulfurimonas</taxon>
    </lineage>
</organism>
<dbReference type="GO" id="GO:0016020">
    <property type="term" value="C:membrane"/>
    <property type="evidence" value="ECO:0007669"/>
    <property type="project" value="UniProtKB-SubCell"/>
</dbReference>
<name>A0AAJ4DNC1_9BACT</name>
<feature type="transmembrane region" description="Helical" evidence="5">
    <location>
        <begin position="224"/>
        <end position="240"/>
    </location>
</feature>
<feature type="transmembrane region" description="Helical" evidence="5">
    <location>
        <begin position="336"/>
        <end position="356"/>
    </location>
</feature>
<dbReference type="AlphaFoldDB" id="A0AAJ4DNC1"/>
<dbReference type="InterPro" id="IPR006153">
    <property type="entry name" value="Cation/H_exchanger_TM"/>
</dbReference>
<evidence type="ECO:0000256" key="2">
    <source>
        <dbReference type="ARBA" id="ARBA00022692"/>
    </source>
</evidence>
<evidence type="ECO:0000313" key="7">
    <source>
        <dbReference type="EMBL" id="QFR43960.1"/>
    </source>
</evidence>
<dbReference type="Gene3D" id="1.20.1530.20">
    <property type="match status" value="1"/>
</dbReference>
<evidence type="ECO:0000313" key="8">
    <source>
        <dbReference type="Proteomes" id="UP000326061"/>
    </source>
</evidence>
<feature type="transmembrane region" description="Helical" evidence="5">
    <location>
        <begin position="194"/>
        <end position="212"/>
    </location>
</feature>
<feature type="transmembrane region" description="Helical" evidence="5">
    <location>
        <begin position="149"/>
        <end position="174"/>
    </location>
</feature>
<comment type="subcellular location">
    <subcellularLocation>
        <location evidence="1">Membrane</location>
        <topology evidence="1">Multi-pass membrane protein</topology>
    </subcellularLocation>
</comment>
<feature type="domain" description="Cation/H+ exchanger transmembrane" evidence="6">
    <location>
        <begin position="13"/>
        <end position="393"/>
    </location>
</feature>
<feature type="transmembrane region" description="Helical" evidence="5">
    <location>
        <begin position="297"/>
        <end position="315"/>
    </location>
</feature>
<feature type="transmembrane region" description="Helical" evidence="5">
    <location>
        <begin position="120"/>
        <end position="142"/>
    </location>
</feature>
<dbReference type="RefSeq" id="WP_152300020.1">
    <property type="nucleotide sequence ID" value="NZ_CP041166.1"/>
</dbReference>
<dbReference type="Proteomes" id="UP000326061">
    <property type="component" value="Chromosome"/>
</dbReference>
<feature type="transmembrane region" description="Helical" evidence="5">
    <location>
        <begin position="57"/>
        <end position="74"/>
    </location>
</feature>
<keyword evidence="3 5" id="KW-1133">Transmembrane helix</keyword>
<dbReference type="GO" id="GO:1902600">
    <property type="term" value="P:proton transmembrane transport"/>
    <property type="evidence" value="ECO:0007669"/>
    <property type="project" value="InterPro"/>
</dbReference>
<evidence type="ECO:0000256" key="5">
    <source>
        <dbReference type="SAM" id="Phobius"/>
    </source>
</evidence>
<feature type="transmembrane region" description="Helical" evidence="5">
    <location>
        <begin position="368"/>
        <end position="391"/>
    </location>
</feature>
<gene>
    <name evidence="7" type="ORF">FJR47_08540</name>
</gene>
<evidence type="ECO:0000256" key="3">
    <source>
        <dbReference type="ARBA" id="ARBA00022989"/>
    </source>
</evidence>
<sequence>METLLYIGFLFVLGALVERFSSTLYVPKVVGYLIAGLVVGPEILGIIPYYFVENSHIITNLALSIIAVLAGATLKISNLNGHAKEIVSITLFQSMTTFVVVTLGFIFIGDFFGFSITQTIVTALILGGIATATAPATPLAVVHEFRAKGIFISTLLAVVAADDAVSLIIFSLALTVSLTLMGSDIYSWENIANALFLITFSAFLGVVAAFINKSFEKLFAHHKGMETISTLGLIFIVYSLSEFWGLEPLLSAMVMGIVMTNISKDFDIVEEEIDNHLAEIIFMLFFIISAMHLKLEALFSLPLAIGAYVLLRFFGKVGGSYVGAFVSKSSQEIKKYLGLALMPQAGIAIGLVLSLQNQSGFESLAPTLLNIVIAATLIHEVVGPFMTKFALKKSGEMYKNVI</sequence>
<dbReference type="InterPro" id="IPR038770">
    <property type="entry name" value="Na+/solute_symporter_sf"/>
</dbReference>
<evidence type="ECO:0000256" key="4">
    <source>
        <dbReference type="ARBA" id="ARBA00023136"/>
    </source>
</evidence>
<dbReference type="GO" id="GO:0015297">
    <property type="term" value="F:antiporter activity"/>
    <property type="evidence" value="ECO:0007669"/>
    <property type="project" value="InterPro"/>
</dbReference>
<protein>
    <submittedName>
        <fullName evidence="7">Cation:proton antiporter</fullName>
    </submittedName>
</protein>
<keyword evidence="4 5" id="KW-0472">Membrane</keyword>
<dbReference type="KEGG" id="suln:FJR47_08540"/>
<dbReference type="EMBL" id="CP041166">
    <property type="protein sequence ID" value="QFR43960.1"/>
    <property type="molecule type" value="Genomic_DNA"/>
</dbReference>
<accession>A0AAJ4DNC1</accession>
<reference evidence="8" key="1">
    <citation type="submission" date="2019-06" db="EMBL/GenBank/DDBJ databases">
        <title>Sulfurimonas gotlandica sp. nov., a chemoautotrophic and psychrotolerant epsilonproteobacterium isolated from a pelagic redoxcline, and an emended description of the genus Sulfurimonas.</title>
        <authorList>
            <person name="Wang S."/>
            <person name="Jiang L."/>
            <person name="Shao Z."/>
        </authorList>
    </citation>
    <scope>NUCLEOTIDE SEQUENCE [LARGE SCALE GENOMIC DNA]</scope>
    <source>
        <strain evidence="8">1-1N</strain>
    </source>
</reference>
<proteinExistence type="predicted"/>
<keyword evidence="2 5" id="KW-0812">Transmembrane</keyword>
<feature type="transmembrane region" description="Helical" evidence="5">
    <location>
        <begin position="29"/>
        <end position="51"/>
    </location>
</feature>
<feature type="transmembrane region" description="Helical" evidence="5">
    <location>
        <begin position="86"/>
        <end position="108"/>
    </location>
</feature>
<evidence type="ECO:0000259" key="6">
    <source>
        <dbReference type="Pfam" id="PF00999"/>
    </source>
</evidence>
<dbReference type="PANTHER" id="PTHR43021:SF2">
    <property type="entry name" value="CATION_H+ EXCHANGER DOMAIN-CONTAINING PROTEIN"/>
    <property type="match status" value="1"/>
</dbReference>